<protein>
    <recommendedName>
        <fullName evidence="5">FAD-binding PCMH-type domain-containing protein</fullName>
    </recommendedName>
</protein>
<reference evidence="7" key="1">
    <citation type="submission" date="2016-02" db="EMBL/GenBank/DDBJ databases">
        <title>Draft genome sequence of Microdochium bolleyi, a fungal endophyte of beachgrass.</title>
        <authorList>
            <consortium name="DOE Joint Genome Institute"/>
            <person name="David A.S."/>
            <person name="May G."/>
            <person name="Haridas S."/>
            <person name="Lim J."/>
            <person name="Wang M."/>
            <person name="Labutti K."/>
            <person name="Lipzen A."/>
            <person name="Barry K."/>
            <person name="Grigoriev I.V."/>
        </authorList>
    </citation>
    <scope>NUCLEOTIDE SEQUENCE [LARGE SCALE GENOMIC DNA]</scope>
    <source>
        <strain evidence="7">J235TASD1</strain>
    </source>
</reference>
<comment type="similarity">
    <text evidence="1">Belongs to the oxygen-dependent FAD-linked oxidoreductase family.</text>
</comment>
<dbReference type="InterPro" id="IPR050416">
    <property type="entry name" value="FAD-linked_Oxidoreductase"/>
</dbReference>
<dbReference type="Gene3D" id="3.30.43.10">
    <property type="entry name" value="Uridine Diphospho-n-acetylenolpyruvylglucosamine Reductase, domain 2"/>
    <property type="match status" value="1"/>
</dbReference>
<dbReference type="GO" id="GO:0071949">
    <property type="term" value="F:FAD binding"/>
    <property type="evidence" value="ECO:0007669"/>
    <property type="project" value="InterPro"/>
</dbReference>
<dbReference type="Gene3D" id="3.30.465.10">
    <property type="match status" value="1"/>
</dbReference>
<evidence type="ECO:0000256" key="2">
    <source>
        <dbReference type="ARBA" id="ARBA00022630"/>
    </source>
</evidence>
<proteinExistence type="inferred from homology"/>
<dbReference type="PANTHER" id="PTHR42973:SF53">
    <property type="entry name" value="FAD-BINDING PCMH-TYPE DOMAIN-CONTAINING PROTEIN-RELATED"/>
    <property type="match status" value="1"/>
</dbReference>
<accession>A0A136IZ82</accession>
<dbReference type="PROSITE" id="PS51387">
    <property type="entry name" value="FAD_PCMH"/>
    <property type="match status" value="1"/>
</dbReference>
<dbReference type="Pfam" id="PF01565">
    <property type="entry name" value="FAD_binding_4"/>
    <property type="match status" value="1"/>
</dbReference>
<evidence type="ECO:0000256" key="1">
    <source>
        <dbReference type="ARBA" id="ARBA00005466"/>
    </source>
</evidence>
<dbReference type="EMBL" id="KQ964253">
    <property type="protein sequence ID" value="KXJ90076.1"/>
    <property type="molecule type" value="Genomic_DNA"/>
</dbReference>
<dbReference type="Gene3D" id="3.40.462.20">
    <property type="match status" value="1"/>
</dbReference>
<keyword evidence="3" id="KW-0274">FAD</keyword>
<sequence length="486" mass="51981">MAAVIPKLITPQVEVLRQSGIASKILVPTDPDYAGRQSSYWSLSASTQLSPAAIALPQTAQEVASIVKALVAAGQPFAVRSGGHTNWAGSNNIDGGVTIDLSQISHVRVSEDKATVDIGPGGKWRDVYAQLDTHGLAVAGGREGNVGVAGLILGGGNTFFTARRGFACDNVVEYEVVLASGEVVTASRDGRSDLFVALKGGSSNFGIVTNFRMTAIPCPKIWGGMSFLPKATTPTAIDALVNFTADIAGDDGSNLVCIFTYMPTFKDVVVATLYANVDGVEAPPIYKKWLEIPRVMDMIKMTSIKDMAFEYNIPGGGYVLWFTASFRNDATIVAKSCELHDALVEQLKVIDSEGGFTTQCLFQPLPRLFGQRSAEAGGNVMGVDRQPHDGLLWLATVNMRTVEHEAAARPLVEKWVADTREFAASSMEGGLLPWTYLNYADPTQAVLASYGEENVKKVRDAAAKYDPEGVFQKLCPGGFKISEVKG</sequence>
<dbReference type="STRING" id="196109.A0A136IZ82"/>
<name>A0A136IZ82_9PEZI</name>
<evidence type="ECO:0000313" key="7">
    <source>
        <dbReference type="Proteomes" id="UP000070501"/>
    </source>
</evidence>
<evidence type="ECO:0000259" key="5">
    <source>
        <dbReference type="PROSITE" id="PS51387"/>
    </source>
</evidence>
<dbReference type="SUPFAM" id="SSF56176">
    <property type="entry name" value="FAD-binding/transporter-associated domain-like"/>
    <property type="match status" value="1"/>
</dbReference>
<keyword evidence="4" id="KW-0560">Oxidoreductase</keyword>
<evidence type="ECO:0000313" key="6">
    <source>
        <dbReference type="EMBL" id="KXJ90076.1"/>
    </source>
</evidence>
<dbReference type="PANTHER" id="PTHR42973">
    <property type="entry name" value="BINDING OXIDOREDUCTASE, PUTATIVE (AFU_ORTHOLOGUE AFUA_1G17690)-RELATED"/>
    <property type="match status" value="1"/>
</dbReference>
<dbReference type="OrthoDB" id="2151789at2759"/>
<dbReference type="InterPro" id="IPR036318">
    <property type="entry name" value="FAD-bd_PCMH-like_sf"/>
</dbReference>
<evidence type="ECO:0000256" key="3">
    <source>
        <dbReference type="ARBA" id="ARBA00022827"/>
    </source>
</evidence>
<dbReference type="InterPro" id="IPR006094">
    <property type="entry name" value="Oxid_FAD_bind_N"/>
</dbReference>
<feature type="domain" description="FAD-binding PCMH-type" evidence="5">
    <location>
        <begin position="47"/>
        <end position="218"/>
    </location>
</feature>
<keyword evidence="7" id="KW-1185">Reference proteome</keyword>
<dbReference type="AlphaFoldDB" id="A0A136IZ82"/>
<dbReference type="InParanoid" id="A0A136IZ82"/>
<dbReference type="InterPro" id="IPR016169">
    <property type="entry name" value="FAD-bd_PCMH_sub2"/>
</dbReference>
<evidence type="ECO:0000256" key="4">
    <source>
        <dbReference type="ARBA" id="ARBA00023002"/>
    </source>
</evidence>
<keyword evidence="2" id="KW-0285">Flavoprotein</keyword>
<dbReference type="Proteomes" id="UP000070501">
    <property type="component" value="Unassembled WGS sequence"/>
</dbReference>
<organism evidence="6 7">
    <name type="scientific">Microdochium bolleyi</name>
    <dbReference type="NCBI Taxonomy" id="196109"/>
    <lineage>
        <taxon>Eukaryota</taxon>
        <taxon>Fungi</taxon>
        <taxon>Dikarya</taxon>
        <taxon>Ascomycota</taxon>
        <taxon>Pezizomycotina</taxon>
        <taxon>Sordariomycetes</taxon>
        <taxon>Xylariomycetidae</taxon>
        <taxon>Xylariales</taxon>
        <taxon>Microdochiaceae</taxon>
        <taxon>Microdochium</taxon>
    </lineage>
</organism>
<gene>
    <name evidence="6" type="ORF">Micbo1qcDRAFT_136211</name>
</gene>
<dbReference type="GO" id="GO:0016491">
    <property type="term" value="F:oxidoreductase activity"/>
    <property type="evidence" value="ECO:0007669"/>
    <property type="project" value="UniProtKB-KW"/>
</dbReference>
<dbReference type="InterPro" id="IPR016167">
    <property type="entry name" value="FAD-bd_PCMH_sub1"/>
</dbReference>
<dbReference type="InterPro" id="IPR016166">
    <property type="entry name" value="FAD-bd_PCMH"/>
</dbReference>